<evidence type="ECO:0000256" key="3">
    <source>
        <dbReference type="ARBA" id="ARBA00022842"/>
    </source>
</evidence>
<evidence type="ECO:0000256" key="4">
    <source>
        <dbReference type="ARBA" id="ARBA00023239"/>
    </source>
</evidence>
<feature type="domain" description="Terpene synthase metal-binding" evidence="5">
    <location>
        <begin position="1"/>
        <end position="197"/>
    </location>
</feature>
<keyword evidence="2" id="KW-0479">Metal-binding</keyword>
<dbReference type="Pfam" id="PF03936">
    <property type="entry name" value="Terpene_synth_C"/>
    <property type="match status" value="1"/>
</dbReference>
<dbReference type="GO" id="GO:0000287">
    <property type="term" value="F:magnesium ion binding"/>
    <property type="evidence" value="ECO:0007669"/>
    <property type="project" value="InterPro"/>
</dbReference>
<dbReference type="SUPFAM" id="SSF48576">
    <property type="entry name" value="Terpenoid synthases"/>
    <property type="match status" value="1"/>
</dbReference>
<accession>A0A6D2KVC4</accession>
<dbReference type="OrthoDB" id="1877784at2759"/>
<dbReference type="Proteomes" id="UP000467841">
    <property type="component" value="Unassembled WGS sequence"/>
</dbReference>
<sequence length="254" mass="29488">MLLTLLDDTYDAYGTIKELEPFTDALIRWNFCGIEELPDNMRYLHSVVLEFFDKLEEEMEKEGKSGCAIFAKKGIMVSAKSYLQEAKWLNEDCVATFEEYKENGVYSASYLVMLTVTFLGMVDEGTLDVFKWLSTFPPLLATSALIGRLCGDIASCEFEHKRKHVGTSIDWYMKEYGVSWEKAEEEIKIMALDAWKTLNQELMKRPHPFPFPIVMRFLNFSRVIEVFYKDADIFTEPKLMKHHVVSLFLHNIPI</sequence>
<dbReference type="PANTHER" id="PTHR31225:SF93">
    <property type="entry name" value="ALPHA-HUMULENE_(-)-(E)-BETA-CARYOPHYLLENE SYNTHASE"/>
    <property type="match status" value="1"/>
</dbReference>
<comment type="cofactor">
    <cofactor evidence="1">
        <name>Mn(2+)</name>
        <dbReference type="ChEBI" id="CHEBI:29035"/>
    </cofactor>
</comment>
<dbReference type="Gene3D" id="1.10.600.10">
    <property type="entry name" value="Farnesyl Diphosphate Synthase"/>
    <property type="match status" value="1"/>
</dbReference>
<evidence type="ECO:0000259" key="5">
    <source>
        <dbReference type="Pfam" id="PF03936"/>
    </source>
</evidence>
<dbReference type="PANTHER" id="PTHR31225">
    <property type="entry name" value="OS04G0344100 PROTEIN-RELATED"/>
    <property type="match status" value="1"/>
</dbReference>
<keyword evidence="3" id="KW-0460">Magnesium</keyword>
<evidence type="ECO:0000256" key="1">
    <source>
        <dbReference type="ARBA" id="ARBA00001936"/>
    </source>
</evidence>
<gene>
    <name evidence="6" type="ORF">MERR_LOCUS43265</name>
</gene>
<reference evidence="6" key="1">
    <citation type="submission" date="2020-01" db="EMBL/GenBank/DDBJ databases">
        <authorList>
            <person name="Mishra B."/>
        </authorList>
    </citation>
    <scope>NUCLEOTIDE SEQUENCE [LARGE SCALE GENOMIC DNA]</scope>
</reference>
<dbReference type="InterPro" id="IPR008949">
    <property type="entry name" value="Isoprenoid_synthase_dom_sf"/>
</dbReference>
<evidence type="ECO:0000313" key="7">
    <source>
        <dbReference type="Proteomes" id="UP000467841"/>
    </source>
</evidence>
<dbReference type="EMBL" id="CACVBM020001618">
    <property type="protein sequence ID" value="CAA7056029.1"/>
    <property type="molecule type" value="Genomic_DNA"/>
</dbReference>
<keyword evidence="4" id="KW-0456">Lyase</keyword>
<dbReference type="AlphaFoldDB" id="A0A6D2KVC4"/>
<comment type="caution">
    <text evidence="6">The sequence shown here is derived from an EMBL/GenBank/DDBJ whole genome shotgun (WGS) entry which is preliminary data.</text>
</comment>
<evidence type="ECO:0000313" key="6">
    <source>
        <dbReference type="EMBL" id="CAA7056029.1"/>
    </source>
</evidence>
<dbReference type="GO" id="GO:0010333">
    <property type="term" value="F:terpene synthase activity"/>
    <property type="evidence" value="ECO:0007669"/>
    <property type="project" value="InterPro"/>
</dbReference>
<dbReference type="InterPro" id="IPR050148">
    <property type="entry name" value="Terpene_synthase-like"/>
</dbReference>
<organism evidence="6 7">
    <name type="scientific">Microthlaspi erraticum</name>
    <dbReference type="NCBI Taxonomy" id="1685480"/>
    <lineage>
        <taxon>Eukaryota</taxon>
        <taxon>Viridiplantae</taxon>
        <taxon>Streptophyta</taxon>
        <taxon>Embryophyta</taxon>
        <taxon>Tracheophyta</taxon>
        <taxon>Spermatophyta</taxon>
        <taxon>Magnoliopsida</taxon>
        <taxon>eudicotyledons</taxon>
        <taxon>Gunneridae</taxon>
        <taxon>Pentapetalae</taxon>
        <taxon>rosids</taxon>
        <taxon>malvids</taxon>
        <taxon>Brassicales</taxon>
        <taxon>Brassicaceae</taxon>
        <taxon>Coluteocarpeae</taxon>
        <taxon>Microthlaspi</taxon>
    </lineage>
</organism>
<name>A0A6D2KVC4_9BRAS</name>
<evidence type="ECO:0000256" key="2">
    <source>
        <dbReference type="ARBA" id="ARBA00022723"/>
    </source>
</evidence>
<dbReference type="GO" id="GO:0016114">
    <property type="term" value="P:terpenoid biosynthetic process"/>
    <property type="evidence" value="ECO:0007669"/>
    <property type="project" value="InterPro"/>
</dbReference>
<protein>
    <recommendedName>
        <fullName evidence="5">Terpene synthase metal-binding domain-containing protein</fullName>
    </recommendedName>
</protein>
<keyword evidence="7" id="KW-1185">Reference proteome</keyword>
<proteinExistence type="predicted"/>
<dbReference type="InterPro" id="IPR005630">
    <property type="entry name" value="Terpene_synthase_metal-bd"/>
</dbReference>